<evidence type="ECO:0000313" key="1">
    <source>
        <dbReference type="EMBL" id="HJF73832.1"/>
    </source>
</evidence>
<proteinExistence type="predicted"/>
<organism evidence="1 2">
    <name type="scientific">Gallibacterium anatis</name>
    <dbReference type="NCBI Taxonomy" id="750"/>
    <lineage>
        <taxon>Bacteria</taxon>
        <taxon>Pseudomonadati</taxon>
        <taxon>Pseudomonadota</taxon>
        <taxon>Gammaproteobacteria</taxon>
        <taxon>Pasteurellales</taxon>
        <taxon>Pasteurellaceae</taxon>
        <taxon>Gallibacterium</taxon>
    </lineage>
</organism>
<feature type="non-terminal residue" evidence="1">
    <location>
        <position position="66"/>
    </location>
</feature>
<dbReference type="AlphaFoldDB" id="A0A921HBZ6"/>
<dbReference type="Proteomes" id="UP000749334">
    <property type="component" value="Unassembled WGS sequence"/>
</dbReference>
<protein>
    <submittedName>
        <fullName evidence="1">Replisome organizer</fullName>
    </submittedName>
</protein>
<evidence type="ECO:0000313" key="2">
    <source>
        <dbReference type="Proteomes" id="UP000749334"/>
    </source>
</evidence>
<name>A0A921HBZ6_9PAST</name>
<dbReference type="EMBL" id="DYVQ01000059">
    <property type="protein sequence ID" value="HJF73832.1"/>
    <property type="molecule type" value="Genomic_DNA"/>
</dbReference>
<reference evidence="1" key="2">
    <citation type="submission" date="2021-09" db="EMBL/GenBank/DDBJ databases">
        <authorList>
            <person name="Gilroy R."/>
        </authorList>
    </citation>
    <scope>NUCLEOTIDE SEQUENCE</scope>
    <source>
        <strain evidence="1">ChiHjej11B10-15683</strain>
    </source>
</reference>
<reference evidence="1" key="1">
    <citation type="journal article" date="2021" name="PeerJ">
        <title>Extensive microbial diversity within the chicken gut microbiome revealed by metagenomics and culture.</title>
        <authorList>
            <person name="Gilroy R."/>
            <person name="Ravi A."/>
            <person name="Getino M."/>
            <person name="Pursley I."/>
            <person name="Horton D.L."/>
            <person name="Alikhan N.F."/>
            <person name="Baker D."/>
            <person name="Gharbi K."/>
            <person name="Hall N."/>
            <person name="Watson M."/>
            <person name="Adriaenssens E.M."/>
            <person name="Foster-Nyarko E."/>
            <person name="Jarju S."/>
            <person name="Secka A."/>
            <person name="Antonio M."/>
            <person name="Oren A."/>
            <person name="Chaudhuri R.R."/>
            <person name="La Ragione R."/>
            <person name="Hildebrand F."/>
            <person name="Pallen M.J."/>
        </authorList>
    </citation>
    <scope>NUCLEOTIDE SEQUENCE</scope>
    <source>
        <strain evidence="1">ChiHjej11B10-15683</strain>
    </source>
</reference>
<sequence length="66" mass="7802">MNIKELRKITSTDKFTEMPLSTQAYYFHLFINADKDNFVQNPKAIQRFIDADDADIEILEDENYIV</sequence>
<comment type="caution">
    <text evidence="1">The sequence shown here is derived from an EMBL/GenBank/DDBJ whole genome shotgun (WGS) entry which is preliminary data.</text>
</comment>
<gene>
    <name evidence="1" type="ORF">K8W15_06520</name>
</gene>
<accession>A0A921HBZ6</accession>